<dbReference type="EMBL" id="GGEC01063108">
    <property type="protein sequence ID" value="MBX43592.1"/>
    <property type="molecule type" value="Transcribed_RNA"/>
</dbReference>
<protein>
    <submittedName>
        <fullName evidence="1">Uncharacterized protein</fullName>
    </submittedName>
</protein>
<evidence type="ECO:0000313" key="1">
    <source>
        <dbReference type="EMBL" id="MBX43592.1"/>
    </source>
</evidence>
<proteinExistence type="predicted"/>
<dbReference type="AlphaFoldDB" id="A0A2P2NM70"/>
<name>A0A2P2NM70_RHIMU</name>
<reference evidence="1" key="1">
    <citation type="submission" date="2018-02" db="EMBL/GenBank/DDBJ databases">
        <title>Rhizophora mucronata_Transcriptome.</title>
        <authorList>
            <person name="Meera S.P."/>
            <person name="Sreeshan A."/>
            <person name="Augustine A."/>
        </authorList>
    </citation>
    <scope>NUCLEOTIDE SEQUENCE</scope>
    <source>
        <tissue evidence="1">Leaf</tissue>
    </source>
</reference>
<organism evidence="1">
    <name type="scientific">Rhizophora mucronata</name>
    <name type="common">Asiatic mangrove</name>
    <dbReference type="NCBI Taxonomy" id="61149"/>
    <lineage>
        <taxon>Eukaryota</taxon>
        <taxon>Viridiplantae</taxon>
        <taxon>Streptophyta</taxon>
        <taxon>Embryophyta</taxon>
        <taxon>Tracheophyta</taxon>
        <taxon>Spermatophyta</taxon>
        <taxon>Magnoliopsida</taxon>
        <taxon>eudicotyledons</taxon>
        <taxon>Gunneridae</taxon>
        <taxon>Pentapetalae</taxon>
        <taxon>rosids</taxon>
        <taxon>fabids</taxon>
        <taxon>Malpighiales</taxon>
        <taxon>Rhizophoraceae</taxon>
        <taxon>Rhizophora</taxon>
    </lineage>
</organism>
<accession>A0A2P2NM70</accession>
<sequence>MFCEFYGSCFFGAWHVKVLGISKCFCAFHLLINSSLLLCWVMPLPIPKRF</sequence>